<reference evidence="1 2" key="1">
    <citation type="journal article" date="2022" name="Hortic Res">
        <title>A haplotype resolved chromosomal level avocado genome allows analysis of novel avocado genes.</title>
        <authorList>
            <person name="Nath O."/>
            <person name="Fletcher S.J."/>
            <person name="Hayward A."/>
            <person name="Shaw L.M."/>
            <person name="Masouleh A.K."/>
            <person name="Furtado A."/>
            <person name="Henry R.J."/>
            <person name="Mitter N."/>
        </authorList>
    </citation>
    <scope>NUCLEOTIDE SEQUENCE [LARGE SCALE GENOMIC DNA]</scope>
    <source>
        <strain evidence="2">cv. Hass</strain>
    </source>
</reference>
<organism evidence="1 2">
    <name type="scientific">Persea americana</name>
    <name type="common">Avocado</name>
    <dbReference type="NCBI Taxonomy" id="3435"/>
    <lineage>
        <taxon>Eukaryota</taxon>
        <taxon>Viridiplantae</taxon>
        <taxon>Streptophyta</taxon>
        <taxon>Embryophyta</taxon>
        <taxon>Tracheophyta</taxon>
        <taxon>Spermatophyta</taxon>
        <taxon>Magnoliopsida</taxon>
        <taxon>Magnoliidae</taxon>
        <taxon>Laurales</taxon>
        <taxon>Lauraceae</taxon>
        <taxon>Persea</taxon>
    </lineage>
</organism>
<dbReference type="Proteomes" id="UP001234297">
    <property type="component" value="Chromosome 5"/>
</dbReference>
<name>A0ACC2LZW8_PERAE</name>
<proteinExistence type="predicted"/>
<protein>
    <submittedName>
        <fullName evidence="1">Uncharacterized protein</fullName>
    </submittedName>
</protein>
<accession>A0ACC2LZW8</accession>
<comment type="caution">
    <text evidence="1">The sequence shown here is derived from an EMBL/GenBank/DDBJ whole genome shotgun (WGS) entry which is preliminary data.</text>
</comment>
<sequence length="71" mass="8259">MVIQDQQIGELLSVVLKARKWGDMKGEGIDVGQLQRIWFELITFFFLERGRYGEIASEIFDFGIFFISILV</sequence>
<keyword evidence="2" id="KW-1185">Reference proteome</keyword>
<dbReference type="EMBL" id="CM056813">
    <property type="protein sequence ID" value="KAJ8638950.1"/>
    <property type="molecule type" value="Genomic_DNA"/>
</dbReference>
<evidence type="ECO:0000313" key="2">
    <source>
        <dbReference type="Proteomes" id="UP001234297"/>
    </source>
</evidence>
<gene>
    <name evidence="1" type="ORF">MRB53_015644</name>
</gene>
<evidence type="ECO:0000313" key="1">
    <source>
        <dbReference type="EMBL" id="KAJ8638950.1"/>
    </source>
</evidence>